<name>A0A4U7JIZ8_9FIRM</name>
<dbReference type="OrthoDB" id="1684946at2"/>
<organism evidence="1 2">
    <name type="scientific">Ruminiclostridium herbifermentans</name>
    <dbReference type="NCBI Taxonomy" id="2488810"/>
    <lineage>
        <taxon>Bacteria</taxon>
        <taxon>Bacillati</taxon>
        <taxon>Bacillota</taxon>
        <taxon>Clostridia</taxon>
        <taxon>Eubacteriales</taxon>
        <taxon>Oscillospiraceae</taxon>
        <taxon>Ruminiclostridium</taxon>
    </lineage>
</organism>
<accession>A0A4U7JIZ8</accession>
<evidence type="ECO:0000313" key="2">
    <source>
        <dbReference type="Proteomes" id="UP000306409"/>
    </source>
</evidence>
<reference evidence="1 2" key="1">
    <citation type="submission" date="2020-09" db="EMBL/GenBank/DDBJ databases">
        <title>Characterization and genome sequencing of Ruminiclostridium sp. nov. MA18.</title>
        <authorList>
            <person name="Rettenmaier R."/>
            <person name="Kowollik M.-L."/>
            <person name="Liebl W."/>
            <person name="Zverlov V."/>
        </authorList>
    </citation>
    <scope>NUCLEOTIDE SEQUENCE [LARGE SCALE GENOMIC DNA]</scope>
    <source>
        <strain evidence="1 2">MA18</strain>
    </source>
</reference>
<dbReference type="AlphaFoldDB" id="A0A4U7JIZ8"/>
<dbReference type="InterPro" id="IPR018743">
    <property type="entry name" value="DUF2292"/>
</dbReference>
<dbReference type="Pfam" id="PF10055">
    <property type="entry name" value="DUF2292"/>
    <property type="match status" value="1"/>
</dbReference>
<proteinExistence type="predicted"/>
<protein>
    <submittedName>
        <fullName evidence="1">YezD family protein</fullName>
    </submittedName>
</protein>
<dbReference type="EMBL" id="CP061336">
    <property type="protein sequence ID" value="QNU68589.1"/>
    <property type="molecule type" value="Genomic_DNA"/>
</dbReference>
<dbReference type="Proteomes" id="UP000306409">
    <property type="component" value="Chromosome"/>
</dbReference>
<dbReference type="KEGG" id="rher:EHE19_009415"/>
<evidence type="ECO:0000313" key="1">
    <source>
        <dbReference type="EMBL" id="QNU68589.1"/>
    </source>
</evidence>
<dbReference type="RefSeq" id="WP_137696182.1">
    <property type="nucleotide sequence ID" value="NZ_CP061336.1"/>
</dbReference>
<sequence>MKNSDINRRLEEENIKLLLDYINKIKYGSVTVNIQDGKIVQIEKNEKIRIKN</sequence>
<keyword evidence="2" id="KW-1185">Reference proteome</keyword>
<gene>
    <name evidence="1" type="ORF">EHE19_009415</name>
</gene>